<dbReference type="AlphaFoldDB" id="A0AAV4IGM9"/>
<keyword evidence="2" id="KW-1133">Transmembrane helix</keyword>
<sequence length="201" mass="23191">MTENDRLHKWPFDSYIKMFGPFWYAYVFYDYSSFVSMFLAAVRCACVAKPLKLKSVFTKSRTVVILCVVFLVAVTLRIPVMTVSSLSWAVDPNTYETFRALKFSDNFRKIYKVNDILSRNIIAWLTYITVVTCIAILASKLQAASRFWRSLASNGRPEKGKALEDKPVDPQVLIMPCNISRAEQRQQEKPSYDFDKRSADH</sequence>
<proteinExistence type="predicted"/>
<keyword evidence="4" id="KW-1185">Reference proteome</keyword>
<keyword evidence="2" id="KW-0472">Membrane</keyword>
<name>A0AAV4IGM9_9GAST</name>
<feature type="compositionally biased region" description="Basic and acidic residues" evidence="1">
    <location>
        <begin position="182"/>
        <end position="201"/>
    </location>
</feature>
<keyword evidence="2" id="KW-0812">Transmembrane</keyword>
<feature type="transmembrane region" description="Helical" evidence="2">
    <location>
        <begin position="23"/>
        <end position="42"/>
    </location>
</feature>
<dbReference type="Gene3D" id="1.20.1070.10">
    <property type="entry name" value="Rhodopsin 7-helix transmembrane proteins"/>
    <property type="match status" value="1"/>
</dbReference>
<evidence type="ECO:0000313" key="4">
    <source>
        <dbReference type="Proteomes" id="UP000762676"/>
    </source>
</evidence>
<reference evidence="3 4" key="1">
    <citation type="journal article" date="2021" name="Elife">
        <title>Chloroplast acquisition without the gene transfer in kleptoplastic sea slugs, Plakobranchus ocellatus.</title>
        <authorList>
            <person name="Maeda T."/>
            <person name="Takahashi S."/>
            <person name="Yoshida T."/>
            <person name="Shimamura S."/>
            <person name="Takaki Y."/>
            <person name="Nagai Y."/>
            <person name="Toyoda A."/>
            <person name="Suzuki Y."/>
            <person name="Arimoto A."/>
            <person name="Ishii H."/>
            <person name="Satoh N."/>
            <person name="Nishiyama T."/>
            <person name="Hasebe M."/>
            <person name="Maruyama T."/>
            <person name="Minagawa J."/>
            <person name="Obokata J."/>
            <person name="Shigenobu S."/>
        </authorList>
    </citation>
    <scope>NUCLEOTIDE SEQUENCE [LARGE SCALE GENOMIC DNA]</scope>
</reference>
<evidence type="ECO:0000256" key="1">
    <source>
        <dbReference type="SAM" id="MobiDB-lite"/>
    </source>
</evidence>
<comment type="caution">
    <text evidence="3">The sequence shown here is derived from an EMBL/GenBank/DDBJ whole genome shotgun (WGS) entry which is preliminary data.</text>
</comment>
<protein>
    <submittedName>
        <fullName evidence="3">Chemosensory receptor C</fullName>
    </submittedName>
</protein>
<evidence type="ECO:0000313" key="3">
    <source>
        <dbReference type="EMBL" id="GFS08227.1"/>
    </source>
</evidence>
<organism evidence="3 4">
    <name type="scientific">Elysia marginata</name>
    <dbReference type="NCBI Taxonomy" id="1093978"/>
    <lineage>
        <taxon>Eukaryota</taxon>
        <taxon>Metazoa</taxon>
        <taxon>Spiralia</taxon>
        <taxon>Lophotrochozoa</taxon>
        <taxon>Mollusca</taxon>
        <taxon>Gastropoda</taxon>
        <taxon>Heterobranchia</taxon>
        <taxon>Euthyneura</taxon>
        <taxon>Panpulmonata</taxon>
        <taxon>Sacoglossa</taxon>
        <taxon>Placobranchoidea</taxon>
        <taxon>Plakobranchidae</taxon>
        <taxon>Elysia</taxon>
    </lineage>
</organism>
<accession>A0AAV4IGM9</accession>
<dbReference type="Proteomes" id="UP000762676">
    <property type="component" value="Unassembled WGS sequence"/>
</dbReference>
<keyword evidence="3" id="KW-0675">Receptor</keyword>
<dbReference type="EMBL" id="BMAT01006200">
    <property type="protein sequence ID" value="GFS08227.1"/>
    <property type="molecule type" value="Genomic_DNA"/>
</dbReference>
<feature type="region of interest" description="Disordered" evidence="1">
    <location>
        <begin position="181"/>
        <end position="201"/>
    </location>
</feature>
<dbReference type="SUPFAM" id="SSF81321">
    <property type="entry name" value="Family A G protein-coupled receptor-like"/>
    <property type="match status" value="1"/>
</dbReference>
<gene>
    <name evidence="3" type="ORF">ElyMa_003009800</name>
</gene>
<feature type="transmembrane region" description="Helical" evidence="2">
    <location>
        <begin position="121"/>
        <end position="139"/>
    </location>
</feature>
<feature type="transmembrane region" description="Helical" evidence="2">
    <location>
        <begin position="63"/>
        <end position="90"/>
    </location>
</feature>
<evidence type="ECO:0000256" key="2">
    <source>
        <dbReference type="SAM" id="Phobius"/>
    </source>
</evidence>